<evidence type="ECO:0000256" key="1">
    <source>
        <dbReference type="ARBA" id="ARBA00023157"/>
    </source>
</evidence>
<dbReference type="SMART" id="SM00832">
    <property type="entry name" value="C8"/>
    <property type="match status" value="1"/>
</dbReference>
<dbReference type="InterPro" id="IPR001846">
    <property type="entry name" value="VWF_type-D"/>
</dbReference>
<dbReference type="InterPro" id="IPR050780">
    <property type="entry name" value="Mucin_vWF_Thrombospondin_sf"/>
</dbReference>
<dbReference type="PROSITE" id="PS51233">
    <property type="entry name" value="VWFD"/>
    <property type="match status" value="1"/>
</dbReference>
<dbReference type="GeneTree" id="ENSGT00940000157490"/>
<evidence type="ECO:0000256" key="2">
    <source>
        <dbReference type="ARBA" id="ARBA00023180"/>
    </source>
</evidence>
<reference evidence="4" key="1">
    <citation type="submission" date="2025-08" db="UniProtKB">
        <authorList>
            <consortium name="Ensembl"/>
        </authorList>
    </citation>
    <scope>IDENTIFICATION</scope>
</reference>
<dbReference type="STRING" id="32473.ENSXCOP00000000239"/>
<dbReference type="AlphaFoldDB" id="A0A3B5KXF0"/>
<accession>A0A3B5KXF0</accession>
<dbReference type="GO" id="GO:0005615">
    <property type="term" value="C:extracellular space"/>
    <property type="evidence" value="ECO:0007669"/>
    <property type="project" value="TreeGrafter"/>
</dbReference>
<dbReference type="PANTHER" id="PTHR11339:SF228">
    <property type="entry name" value="OTOGELIN"/>
    <property type="match status" value="1"/>
</dbReference>
<evidence type="ECO:0000313" key="4">
    <source>
        <dbReference type="Ensembl" id="ENSXCOP00000000239.1"/>
    </source>
</evidence>
<dbReference type="InterPro" id="IPR014853">
    <property type="entry name" value="VWF/SSPO/ZAN-like_Cys-rich_dom"/>
</dbReference>
<dbReference type="PANTHER" id="PTHR11339">
    <property type="entry name" value="EXTRACELLULAR MATRIX GLYCOPROTEIN RELATED"/>
    <property type="match status" value="1"/>
</dbReference>
<keyword evidence="2" id="KW-0325">Glycoprotein</keyword>
<keyword evidence="1" id="KW-1015">Disulfide bond</keyword>
<keyword evidence="5" id="KW-1185">Reference proteome</keyword>
<name>A0A3B5KXF0_9TELE</name>
<organism evidence="4 5">
    <name type="scientific">Xiphophorus couchianus</name>
    <name type="common">Monterrey platyfish</name>
    <dbReference type="NCBI Taxonomy" id="32473"/>
    <lineage>
        <taxon>Eukaryota</taxon>
        <taxon>Metazoa</taxon>
        <taxon>Chordata</taxon>
        <taxon>Craniata</taxon>
        <taxon>Vertebrata</taxon>
        <taxon>Euteleostomi</taxon>
        <taxon>Actinopterygii</taxon>
        <taxon>Neopterygii</taxon>
        <taxon>Teleostei</taxon>
        <taxon>Neoteleostei</taxon>
        <taxon>Acanthomorphata</taxon>
        <taxon>Ovalentaria</taxon>
        <taxon>Atherinomorphae</taxon>
        <taxon>Cyprinodontiformes</taxon>
        <taxon>Poeciliidae</taxon>
        <taxon>Poeciliinae</taxon>
        <taxon>Xiphophorus</taxon>
    </lineage>
</organism>
<reference evidence="4" key="2">
    <citation type="submission" date="2025-09" db="UniProtKB">
        <authorList>
            <consortium name="Ensembl"/>
        </authorList>
    </citation>
    <scope>IDENTIFICATION</scope>
</reference>
<proteinExistence type="predicted"/>
<feature type="domain" description="VWFD" evidence="3">
    <location>
        <begin position="1"/>
        <end position="96"/>
    </location>
</feature>
<sequence length="231" mass="25890">MQNPSSVIDRKQQMFIWPAGYFTIIHFPEEDVTVLWDRKTTVHVQVGPRWQGKLSGLCGNFDLKTVNEMRTPDNIDSPTPQEFGNSWTAMEVSGCVNSPDIRHPCSLSPLREPFAKRRCAVLLSEVFQTCHPVVDVTWFYTNCLADTCACSRGGDCECFCTSVAAYAGRCCHEGVSVDWRSPSLCRKKTLPLIGLFLPNICLMLELHCKKHKILPTVCGLVSNVSILVHLK</sequence>
<dbReference type="Proteomes" id="UP000261380">
    <property type="component" value="Unplaced"/>
</dbReference>
<dbReference type="GO" id="GO:0031012">
    <property type="term" value="C:extracellular matrix"/>
    <property type="evidence" value="ECO:0007669"/>
    <property type="project" value="TreeGrafter"/>
</dbReference>
<evidence type="ECO:0000259" key="3">
    <source>
        <dbReference type="PROSITE" id="PS51233"/>
    </source>
</evidence>
<dbReference type="Pfam" id="PF00094">
    <property type="entry name" value="VWD"/>
    <property type="match status" value="1"/>
</dbReference>
<protein>
    <recommendedName>
        <fullName evidence="3">VWFD domain-containing protein</fullName>
    </recommendedName>
</protein>
<dbReference type="Pfam" id="PF08742">
    <property type="entry name" value="C8"/>
    <property type="match status" value="1"/>
</dbReference>
<dbReference type="Ensembl" id="ENSXCOT00000000245.1">
    <property type="protein sequence ID" value="ENSXCOP00000000239.1"/>
    <property type="gene ID" value="ENSXCOG00000000182.1"/>
</dbReference>
<evidence type="ECO:0000313" key="5">
    <source>
        <dbReference type="Proteomes" id="UP000261380"/>
    </source>
</evidence>